<sequence length="304" mass="33540">MNVVTPPSTVLPDQLSAAAEQGRICALAAQGQRDLQRQAARYPDLFAGRAFDAALFSNIALAIAFGAPWCTAEQLRLTNRMVLWGFALDWRIDYLAKSRADVDRVVAGALAVVEGASPDADDPLGRLLAELRDDLAAVPAFAELGGAWRAAVRRTVTAMAREWEWKTARERDGAPLPGFTEYLANADNLACTVVNVAHWIWTGDAETHRRLDRLVTVSDEVQRVLRLVNDLATYERDLEWGDLNALLLVDDRAEVDQRIVELVERCTELLAPLSGGCPLQAAYLARQIGFSSGFYRSADFWGQR</sequence>
<dbReference type="RefSeq" id="WP_228986981.1">
    <property type="nucleotide sequence ID" value="NZ_FMCW01000010.1"/>
</dbReference>
<dbReference type="SUPFAM" id="SSF48576">
    <property type="entry name" value="Terpenoid synthases"/>
    <property type="match status" value="1"/>
</dbReference>
<reference evidence="1 2" key="1">
    <citation type="submission" date="2016-06" db="EMBL/GenBank/DDBJ databases">
        <authorList>
            <person name="Kjaerup R.B."/>
            <person name="Dalgaard T.S."/>
            <person name="Juul-Madsen H.R."/>
        </authorList>
    </citation>
    <scope>NUCLEOTIDE SEQUENCE [LARGE SCALE GENOMIC DNA]</scope>
    <source>
        <strain evidence="1 2">DSM 45626</strain>
    </source>
</reference>
<name>A0A1C4VNG2_9ACTN</name>
<evidence type="ECO:0000313" key="2">
    <source>
        <dbReference type="Proteomes" id="UP000199375"/>
    </source>
</evidence>
<dbReference type="InterPro" id="IPR008949">
    <property type="entry name" value="Isoprenoid_synthase_dom_sf"/>
</dbReference>
<proteinExistence type="predicted"/>
<accession>A0A1C4VNG2</accession>
<dbReference type="Pfam" id="PF19086">
    <property type="entry name" value="Terpene_syn_C_2"/>
    <property type="match status" value="1"/>
</dbReference>
<dbReference type="Proteomes" id="UP000199375">
    <property type="component" value="Unassembled WGS sequence"/>
</dbReference>
<gene>
    <name evidence="1" type="ORF">GA0070558_11056</name>
</gene>
<organism evidence="1 2">
    <name type="scientific">Micromonospora haikouensis</name>
    <dbReference type="NCBI Taxonomy" id="686309"/>
    <lineage>
        <taxon>Bacteria</taxon>
        <taxon>Bacillati</taxon>
        <taxon>Actinomycetota</taxon>
        <taxon>Actinomycetes</taxon>
        <taxon>Micromonosporales</taxon>
        <taxon>Micromonosporaceae</taxon>
        <taxon>Micromonospora</taxon>
    </lineage>
</organism>
<evidence type="ECO:0000313" key="1">
    <source>
        <dbReference type="EMBL" id="SCE85527.1"/>
    </source>
</evidence>
<evidence type="ECO:0008006" key="3">
    <source>
        <dbReference type="Google" id="ProtNLM"/>
    </source>
</evidence>
<dbReference type="EMBL" id="FMCW01000010">
    <property type="protein sequence ID" value="SCE85527.1"/>
    <property type="molecule type" value="Genomic_DNA"/>
</dbReference>
<protein>
    <recommendedName>
        <fullName evidence="3">Terpene synthase family, metal binding domain</fullName>
    </recommendedName>
</protein>
<dbReference type="AlphaFoldDB" id="A0A1C4VNG2"/>
<dbReference type="Gene3D" id="1.10.600.10">
    <property type="entry name" value="Farnesyl Diphosphate Synthase"/>
    <property type="match status" value="1"/>
</dbReference>